<proteinExistence type="predicted"/>
<name>A0A099T0T0_METMT</name>
<evidence type="ECO:0000313" key="2">
    <source>
        <dbReference type="EMBL" id="KGK98757.1"/>
    </source>
</evidence>
<dbReference type="PANTHER" id="PTHR40707">
    <property type="entry name" value="POSSIBLE NUCLEASE OF RNASE H FOLD, RUVC/YQGF FAMILY"/>
    <property type="match status" value="1"/>
</dbReference>
<accession>A0A099T0T0</accession>
<dbReference type="InterPro" id="IPR007408">
    <property type="entry name" value="DUF460"/>
</dbReference>
<dbReference type="PANTHER" id="PTHR40707:SF1">
    <property type="entry name" value="DUF460 DOMAIN-CONTAINING PROTEIN"/>
    <property type="match status" value="1"/>
</dbReference>
<reference evidence="2 3" key="1">
    <citation type="submission" date="2014-09" db="EMBL/GenBank/DDBJ databases">
        <title>Draft genome sequence of an obligately methylotrophic methanogen, Methanococcoides methylutens, isolated from marine sediment.</title>
        <authorList>
            <person name="Guan Y."/>
            <person name="Ngugi D.K."/>
            <person name="Blom J."/>
            <person name="Ali S."/>
            <person name="Ferry J.G."/>
            <person name="Stingl U."/>
        </authorList>
    </citation>
    <scope>NUCLEOTIDE SEQUENCE [LARGE SCALE GENOMIC DNA]</scope>
    <source>
        <strain evidence="2 3">DSM 2657</strain>
    </source>
</reference>
<dbReference type="EMBL" id="JRHO01000010">
    <property type="protein sequence ID" value="KGK98757.1"/>
    <property type="molecule type" value="Genomic_DNA"/>
</dbReference>
<dbReference type="OrthoDB" id="15228at2157"/>
<dbReference type="RefSeq" id="WP_048193916.1">
    <property type="nucleotide sequence ID" value="NZ_CAAGSM010000003.1"/>
</dbReference>
<dbReference type="InterPro" id="IPR027417">
    <property type="entry name" value="P-loop_NTPase"/>
</dbReference>
<feature type="coiled-coil region" evidence="1">
    <location>
        <begin position="631"/>
        <end position="658"/>
    </location>
</feature>
<organism evidence="2 3">
    <name type="scientific">Methanococcoides methylutens</name>
    <dbReference type="NCBI Taxonomy" id="2226"/>
    <lineage>
        <taxon>Archaea</taxon>
        <taxon>Methanobacteriati</taxon>
        <taxon>Methanobacteriota</taxon>
        <taxon>Stenosarchaea group</taxon>
        <taxon>Methanomicrobia</taxon>
        <taxon>Methanosarcinales</taxon>
        <taxon>Methanosarcinaceae</taxon>
        <taxon>Methanococcoides</taxon>
    </lineage>
</organism>
<evidence type="ECO:0008006" key="4">
    <source>
        <dbReference type="Google" id="ProtNLM"/>
    </source>
</evidence>
<keyword evidence="1" id="KW-0175">Coiled coil</keyword>
<evidence type="ECO:0000313" key="3">
    <source>
        <dbReference type="Proteomes" id="UP000029859"/>
    </source>
</evidence>
<gene>
    <name evidence="2" type="ORF">LI82_05505</name>
</gene>
<evidence type="ECO:0000256" key="1">
    <source>
        <dbReference type="SAM" id="Coils"/>
    </source>
</evidence>
<dbReference type="Pfam" id="PF04312">
    <property type="entry name" value="DUF460"/>
    <property type="match status" value="1"/>
</dbReference>
<comment type="caution">
    <text evidence="2">The sequence shown here is derived from an EMBL/GenBank/DDBJ whole genome shotgun (WGS) entry which is preliminary data.</text>
</comment>
<sequence length="661" mass="74943">MQNPDYQTRVIFGIDIAKGSSRARELPRYAVAVLKEGDVTHHKMVRLPRILKMIREEHPEYIAVDNIFELAPDKKELVRFLQKLPEGVRLVQVTGGLHKKSLIHLAKENGLSFNQFDPNEEAETCARLASMGVGSEVSLFEDITKIKVSRARSLGRGGWSQNRYRRKVHGAVRERSREVEAILKKASKEHGYTYTSRISSGFGGYVRAEFTVYAKRNQVPVGSGSTADAQIRVSSVVRDKIQYTPLKKLKRRPTIVGIDPGTTVGIAILSFDAELLLLKSIRGISHDEVVKLIAEYGKPAVIATDVTPTPGSVERIRRSFNAVISTPSAEISSEEKIALGRPFGYSNDHERDSLAAALYAYRNYKNMFSRVEKKAPQHLDMDKIKLYVIQGASIGEAIEKVSGLPVPEKKPVKVLETPAEDTEERDRKISEKLKLKDTQINNLRDYLQELKKELKAKDKRISKLELKLENMRKANHLQIRKDKEIEIREHKISSLKKDLRRAKKSLKKAHYNIKKLKQIRKMEIKGEGIPVKILPSFTREAIFEIKDRLGIKKGDVIFLQDASGGSSVTASMVVELGVRAVITYSDMTYAAEDVFFRANVPLLKNVRIQRVDDLAVVDPALLQEALGEWEKEAEIKRQEEKEKKLKHLVDEYRSERRRGLV</sequence>
<dbReference type="AlphaFoldDB" id="A0A099T0T0"/>
<dbReference type="Gene3D" id="3.40.50.300">
    <property type="entry name" value="P-loop containing nucleotide triphosphate hydrolases"/>
    <property type="match status" value="1"/>
</dbReference>
<dbReference type="Proteomes" id="UP000029859">
    <property type="component" value="Unassembled WGS sequence"/>
</dbReference>
<keyword evidence="3" id="KW-1185">Reference proteome</keyword>
<feature type="coiled-coil region" evidence="1">
    <location>
        <begin position="433"/>
        <end position="474"/>
    </location>
</feature>
<protein>
    <recommendedName>
        <fullName evidence="4">DUF460 domain-containing protein</fullName>
    </recommendedName>
</protein>